<dbReference type="SMART" id="SM00324">
    <property type="entry name" value="RhoGAP"/>
    <property type="match status" value="1"/>
</dbReference>
<dbReference type="Proteomes" id="UP000503462">
    <property type="component" value="Chromosome 4"/>
</dbReference>
<feature type="region of interest" description="Disordered" evidence="3">
    <location>
        <begin position="1"/>
        <end position="526"/>
    </location>
</feature>
<dbReference type="AlphaFoldDB" id="A0A6H0Y0U6"/>
<evidence type="ECO:0000256" key="1">
    <source>
        <dbReference type="ARBA" id="ARBA00022468"/>
    </source>
</evidence>
<feature type="compositionally biased region" description="Low complexity" evidence="3">
    <location>
        <begin position="11"/>
        <end position="21"/>
    </location>
</feature>
<feature type="compositionally biased region" description="Polar residues" evidence="3">
    <location>
        <begin position="94"/>
        <end position="105"/>
    </location>
</feature>
<feature type="domain" description="Rho-GAP" evidence="4">
    <location>
        <begin position="867"/>
        <end position="1054"/>
    </location>
</feature>
<dbReference type="GO" id="GO:0005938">
    <property type="term" value="C:cell cortex"/>
    <property type="evidence" value="ECO:0007669"/>
    <property type="project" value="UniProtKB-ARBA"/>
</dbReference>
<keyword evidence="1" id="KW-0343">GTPase activation</keyword>
<feature type="compositionally biased region" description="Basic and acidic residues" evidence="3">
    <location>
        <begin position="139"/>
        <end position="182"/>
    </location>
</feature>
<feature type="compositionally biased region" description="Basic residues" evidence="3">
    <location>
        <begin position="1"/>
        <end position="10"/>
    </location>
</feature>
<gene>
    <name evidence="5" type="ORF">AMS68_006150</name>
</gene>
<feature type="compositionally biased region" description="Polar residues" evidence="3">
    <location>
        <begin position="209"/>
        <end position="231"/>
    </location>
</feature>
<dbReference type="FunFam" id="1.10.555.10:FF:000043">
    <property type="entry name" value="Rho GTPase activator Rga"/>
    <property type="match status" value="1"/>
</dbReference>
<feature type="compositionally biased region" description="Low complexity" evidence="3">
    <location>
        <begin position="510"/>
        <end position="526"/>
    </location>
</feature>
<dbReference type="PANTHER" id="PTHR23176:SF128">
    <property type="entry name" value="RHO GTPASE-ACTIVATING PROTEIN RGD1"/>
    <property type="match status" value="1"/>
</dbReference>
<accession>A0A6H0Y0U6</accession>
<feature type="compositionally biased region" description="Basic and acidic residues" evidence="3">
    <location>
        <begin position="75"/>
        <end position="92"/>
    </location>
</feature>
<evidence type="ECO:0000313" key="6">
    <source>
        <dbReference type="Proteomes" id="UP000503462"/>
    </source>
</evidence>
<dbReference type="EMBL" id="CP051142">
    <property type="protein sequence ID" value="QIX00633.1"/>
    <property type="molecule type" value="Genomic_DNA"/>
</dbReference>
<feature type="compositionally biased region" description="Basic and acidic residues" evidence="3">
    <location>
        <begin position="457"/>
        <end position="470"/>
    </location>
</feature>
<feature type="compositionally biased region" description="Basic and acidic residues" evidence="3">
    <location>
        <begin position="344"/>
        <end position="356"/>
    </location>
</feature>
<evidence type="ECO:0000256" key="3">
    <source>
        <dbReference type="SAM" id="MobiDB-lite"/>
    </source>
</evidence>
<feature type="coiled-coil region" evidence="2">
    <location>
        <begin position="532"/>
        <end position="607"/>
    </location>
</feature>
<keyword evidence="6" id="KW-1185">Reference proteome</keyword>
<dbReference type="PANTHER" id="PTHR23176">
    <property type="entry name" value="RHO/RAC/CDC GTPASE-ACTIVATING PROTEIN"/>
    <property type="match status" value="1"/>
</dbReference>
<evidence type="ECO:0000256" key="2">
    <source>
        <dbReference type="SAM" id="Coils"/>
    </source>
</evidence>
<reference evidence="5 6" key="1">
    <citation type="journal article" date="2016" name="Sci. Rep.">
        <title>Peltaster fructicola genome reveals evolution from an invasive phytopathogen to an ectophytic parasite.</title>
        <authorList>
            <person name="Xu C."/>
            <person name="Chen H."/>
            <person name="Gleason M.L."/>
            <person name="Xu J.R."/>
            <person name="Liu H."/>
            <person name="Zhang R."/>
            <person name="Sun G."/>
        </authorList>
    </citation>
    <scope>NUCLEOTIDE SEQUENCE [LARGE SCALE GENOMIC DNA]</scope>
    <source>
        <strain evidence="5 6">LNHT1506</strain>
    </source>
</reference>
<feature type="compositionally biased region" description="Polar residues" evidence="3">
    <location>
        <begin position="422"/>
        <end position="437"/>
    </location>
</feature>
<dbReference type="CDD" id="cd00159">
    <property type="entry name" value="RhoGAP"/>
    <property type="match status" value="1"/>
</dbReference>
<organism evidence="5 6">
    <name type="scientific">Peltaster fructicola</name>
    <dbReference type="NCBI Taxonomy" id="286661"/>
    <lineage>
        <taxon>Eukaryota</taxon>
        <taxon>Fungi</taxon>
        <taxon>Dikarya</taxon>
        <taxon>Ascomycota</taxon>
        <taxon>Pezizomycotina</taxon>
        <taxon>Dothideomycetes</taxon>
        <taxon>Dothideomycetes incertae sedis</taxon>
        <taxon>Peltaster</taxon>
    </lineage>
</organism>
<proteinExistence type="predicted"/>
<feature type="compositionally biased region" description="Polar residues" evidence="3">
    <location>
        <begin position="51"/>
        <end position="69"/>
    </location>
</feature>
<dbReference type="GO" id="GO:0007165">
    <property type="term" value="P:signal transduction"/>
    <property type="evidence" value="ECO:0007669"/>
    <property type="project" value="InterPro"/>
</dbReference>
<dbReference type="Gene3D" id="1.10.555.10">
    <property type="entry name" value="Rho GTPase activation protein"/>
    <property type="match status" value="1"/>
</dbReference>
<keyword evidence="2" id="KW-0175">Coiled coil</keyword>
<dbReference type="PROSITE" id="PS50238">
    <property type="entry name" value="RHOGAP"/>
    <property type="match status" value="1"/>
</dbReference>
<dbReference type="InterPro" id="IPR000198">
    <property type="entry name" value="RhoGAP_dom"/>
</dbReference>
<sequence length="1057" mass="115045">MARRRKKAKTKAAANGNTAGAPPSDKALPSLPPSAVHGSAFSPDSMESPAESLSGTPRAQSPQRSSNNMKVPPSHRRERDPSPLSDDGRREGTTLPSSTYQNNRTVDSDDGEPESGFLPMAFDPNPAPRLPASRQRALQSDDHLSPPGDKQSREYFDGKGDQRGRDHSISSRSASAEREALHNLHFPTVNQPKLSPHIAFQDKNRTQKRTGSGANTPTTYNSAAPSPVTSTHAERDRAKQQPPPLTTTAPNDGFSLQDVPSHRKNASSRKSPASRQTDAEVSPISEDSDINPFEDPKLKEASPSVSAPVPARHADRPARGDSLAAAKIASNRSSADPAATQVSREQKPKPLHERQESISSVHTANLDARENGVSSPVTAFGPEGPPPRASSRPSVPFTSNKEDFVAPRAPPQPPAEVRSHNRSASAQLSEGSSTGGQPSPGLRGSGLPRLTPDDSFSMEKEMSRILRGEREDAETTSVLRRVSNAVKHGRSFSDRGSLSKIIPSNGLTDSNVASPSTVSSSITSPITGQDTVESLRAQLRRAHRRITELEAEKIGLEEKVNTSTVIDEVNDELKEKRTTMAFLDSQREIVVRELETMTRRLEKVRDQKEPLDIPALKSDILEDFANAMRKLKEHIGPQVEDLVRRRNELTNEITDLIAMKDKGFQEYESLSTKNAQLVEMNNHLLHNIQEGFKANRADAKFNGLGIYHPGARVESSSPADLRNINTLSSDTSMQNLLQETDGEPGTVLTAPQVVNIRKGQVKKFNWRKGGERVAKGVTKGIKGAFATNEKPGIDVTQIGLPYGMTQQAIPGSEQSAMYASARSNTTTDRSAQAFGIFGQKGGRPAPTSGVKDPGLVPAADPSSLFGSELEARCEFEKRIIPNIVMRCIAEVESRGMQVEGIYRKSGGSGQVKSVQAGFEKDSNHDISDPDLEIHAVTSALKQYFRKLPTPLITYDVYDSLLDAGGVQDKDRQAIALRQALAELPPQHKGCLEYLVRHLARVMNQEQHNLMTPLNLAVVFAPTIMRPLSIEREMSDGLAQRAAVQALLELHETVFEEE</sequence>
<dbReference type="InterPro" id="IPR008936">
    <property type="entry name" value="Rho_GTPase_activation_prot"/>
</dbReference>
<evidence type="ECO:0000259" key="4">
    <source>
        <dbReference type="PROSITE" id="PS50238"/>
    </source>
</evidence>
<evidence type="ECO:0000313" key="5">
    <source>
        <dbReference type="EMBL" id="QIX00633.1"/>
    </source>
</evidence>
<dbReference type="Pfam" id="PF00620">
    <property type="entry name" value="RhoGAP"/>
    <property type="match status" value="1"/>
</dbReference>
<dbReference type="OrthoDB" id="79452at2759"/>
<name>A0A6H0Y0U6_9PEZI</name>
<dbReference type="InterPro" id="IPR050729">
    <property type="entry name" value="Rho-GAP"/>
</dbReference>
<protein>
    <recommendedName>
        <fullName evidence="4">Rho-GAP domain-containing protein</fullName>
    </recommendedName>
</protein>
<dbReference type="SUPFAM" id="SSF48350">
    <property type="entry name" value="GTPase activation domain, GAP"/>
    <property type="match status" value="1"/>
</dbReference>
<dbReference type="GO" id="GO:0005096">
    <property type="term" value="F:GTPase activator activity"/>
    <property type="evidence" value="ECO:0007669"/>
    <property type="project" value="UniProtKB-KW"/>
</dbReference>